<feature type="compositionally biased region" description="Polar residues" evidence="1">
    <location>
        <begin position="333"/>
        <end position="365"/>
    </location>
</feature>
<evidence type="ECO:0000313" key="3">
    <source>
        <dbReference type="Proteomes" id="UP000217343"/>
    </source>
</evidence>
<protein>
    <submittedName>
        <fullName evidence="2">Uncharacterized protein</fullName>
    </submittedName>
</protein>
<evidence type="ECO:0000256" key="1">
    <source>
        <dbReference type="SAM" id="MobiDB-lite"/>
    </source>
</evidence>
<proteinExistence type="predicted"/>
<reference evidence="2 3" key="1">
    <citation type="submission" date="2017-06" db="EMBL/GenBank/DDBJ databases">
        <title>Sequencing and comparative analysis of myxobacterial genomes.</title>
        <authorList>
            <person name="Rupp O."/>
            <person name="Goesmann A."/>
            <person name="Sogaard-Andersen L."/>
        </authorList>
    </citation>
    <scope>NUCLEOTIDE SEQUENCE [LARGE SCALE GENOMIC DNA]</scope>
    <source>
        <strain evidence="2 3">DSM 14697</strain>
    </source>
</reference>
<dbReference type="RefSeq" id="WP_239988953.1">
    <property type="nucleotide sequence ID" value="NZ_CP022203.1"/>
</dbReference>
<accession>A0A250JYI4</accession>
<organism evidence="2 3">
    <name type="scientific">Corallococcus macrosporus DSM 14697</name>
    <dbReference type="NCBI Taxonomy" id="1189310"/>
    <lineage>
        <taxon>Bacteria</taxon>
        <taxon>Pseudomonadati</taxon>
        <taxon>Myxococcota</taxon>
        <taxon>Myxococcia</taxon>
        <taxon>Myxococcales</taxon>
        <taxon>Cystobacterineae</taxon>
        <taxon>Myxococcaceae</taxon>
        <taxon>Corallococcus</taxon>
    </lineage>
</organism>
<dbReference type="KEGG" id="mmas:MYMAC_004424"/>
<feature type="compositionally biased region" description="Polar residues" evidence="1">
    <location>
        <begin position="292"/>
        <end position="305"/>
    </location>
</feature>
<evidence type="ECO:0000313" key="2">
    <source>
        <dbReference type="EMBL" id="ATB48793.1"/>
    </source>
</evidence>
<gene>
    <name evidence="2" type="ORF">MYMAC_004424</name>
</gene>
<sequence>MTSERRVRQVKLAAPSRALVQRGAVLLEDALRTASLPDAPGGRVLVIRELALGTIHADRSPAALSLVVEQRVRELARLAVHATSPSAATAQAVYFRDELEPFVVLATRLARGLPVDTWFWRLAVPGLHPGTPRDDGLRLALAGALRTRPGPAAAVMLVSELEALGALAPLLGALRWQDGPALVRAWWGHLSPRPEPRLHLDDAGSAEQVSELLRSTLSHWTRSWGADDARAVWLAAVALCARMPSQVAAPGLPSRAWRVLAALQASPADPLTKPRKPLPRAAPGPEVPEVSPDTSVAQGNASPSPLSREALSGAPASGTERRPLDAAIPASSVGMTASPTQRLTARASPTDNDGTSDASGTPEQDTSPRHVTDEALPTAAGGLLFLVPMLNALGLEEFLADHPSLADLGLPQRFLRLVAERLGVPSTDPLLRAIQEAAAEPLPVPSAFSFPLRFQAGVGAHAPFRLVREPTGRSIAFDARTRVPLAATPRGGTLPPPFDSHLAAILEQPLPWDDATLLLRGALLAVGRVTRRRAHMGLRALVLRPGRVVATRTHLDLVFAASQVDIRIRRAGLDINPGWVPWLARVIQYHYQSDETGA</sequence>
<dbReference type="AlphaFoldDB" id="A0A250JYI4"/>
<dbReference type="EMBL" id="CP022203">
    <property type="protein sequence ID" value="ATB48793.1"/>
    <property type="molecule type" value="Genomic_DNA"/>
</dbReference>
<keyword evidence="3" id="KW-1185">Reference proteome</keyword>
<dbReference type="Proteomes" id="UP000217343">
    <property type="component" value="Chromosome"/>
</dbReference>
<feature type="region of interest" description="Disordered" evidence="1">
    <location>
        <begin position="268"/>
        <end position="370"/>
    </location>
</feature>
<name>A0A250JYI4_9BACT</name>